<comment type="caution">
    <text evidence="3">The sequence shown here is derived from an EMBL/GenBank/DDBJ whole genome shotgun (WGS) entry which is preliminary data.</text>
</comment>
<feature type="region of interest" description="Disordered" evidence="2">
    <location>
        <begin position="147"/>
        <end position="207"/>
    </location>
</feature>
<dbReference type="Pfam" id="PF13181">
    <property type="entry name" value="TPR_8"/>
    <property type="match status" value="2"/>
</dbReference>
<evidence type="ECO:0000313" key="3">
    <source>
        <dbReference type="EMBL" id="MDO1446372.1"/>
    </source>
</evidence>
<feature type="repeat" description="TPR" evidence="1">
    <location>
        <begin position="96"/>
        <end position="129"/>
    </location>
</feature>
<protein>
    <recommendedName>
        <fullName evidence="5">Tetratricopeptide repeat protein</fullName>
    </recommendedName>
</protein>
<dbReference type="InterPro" id="IPR011990">
    <property type="entry name" value="TPR-like_helical_dom_sf"/>
</dbReference>
<keyword evidence="4" id="KW-1185">Reference proteome</keyword>
<evidence type="ECO:0000313" key="4">
    <source>
        <dbReference type="Proteomes" id="UP001168528"/>
    </source>
</evidence>
<proteinExistence type="predicted"/>
<gene>
    <name evidence="3" type="ORF">Q0590_08940</name>
</gene>
<feature type="compositionally biased region" description="Acidic residues" evidence="2">
    <location>
        <begin position="180"/>
        <end position="189"/>
    </location>
</feature>
<dbReference type="RefSeq" id="WP_302037178.1">
    <property type="nucleotide sequence ID" value="NZ_JAUKPO010000004.1"/>
</dbReference>
<accession>A0ABT8R2P5</accession>
<reference evidence="3" key="1">
    <citation type="submission" date="2023-07" db="EMBL/GenBank/DDBJ databases">
        <title>The genome sequence of Rhodocytophaga aerolata KACC 12507.</title>
        <authorList>
            <person name="Zhang X."/>
        </authorList>
    </citation>
    <scope>NUCLEOTIDE SEQUENCE</scope>
    <source>
        <strain evidence="3">KACC 12507</strain>
    </source>
</reference>
<dbReference type="Proteomes" id="UP001168528">
    <property type="component" value="Unassembled WGS sequence"/>
</dbReference>
<evidence type="ECO:0000256" key="2">
    <source>
        <dbReference type="SAM" id="MobiDB-lite"/>
    </source>
</evidence>
<keyword evidence="1" id="KW-0802">TPR repeat</keyword>
<dbReference type="InterPro" id="IPR019734">
    <property type="entry name" value="TPR_rpt"/>
</dbReference>
<feature type="compositionally biased region" description="Basic and acidic residues" evidence="2">
    <location>
        <begin position="151"/>
        <end position="160"/>
    </location>
</feature>
<dbReference type="SMART" id="SM00028">
    <property type="entry name" value="TPR"/>
    <property type="match status" value="2"/>
</dbReference>
<evidence type="ECO:0008006" key="5">
    <source>
        <dbReference type="Google" id="ProtNLM"/>
    </source>
</evidence>
<dbReference type="Gene3D" id="1.25.40.10">
    <property type="entry name" value="Tetratricopeptide repeat domain"/>
    <property type="match status" value="1"/>
</dbReference>
<dbReference type="SUPFAM" id="SSF48452">
    <property type="entry name" value="TPR-like"/>
    <property type="match status" value="1"/>
</dbReference>
<name>A0ABT8R2P5_9BACT</name>
<sequence length="245" mass="28669">MPLYYLMYVWLLFSSKIEVTKIARTNRLIMEAEQSYTSGQYVLALVKYRYLTNSMQIRDSRILLNLAHCYFLNNDHYQAQKYYEQVRNSSSTTISSVAFQQLGVIALENKEYKNSLDYFRQSLAVDPGNEHSRYNFELVARMLPATEAADEEKKQDKQSEAEQAPPPPDNENKIRQSETQADDGPDEKESETQQQQEIKRKLRRINLSEEKAKMLLDAMKNSEIQYIQQQKKQASKEASKNQPDW</sequence>
<organism evidence="3 4">
    <name type="scientific">Rhodocytophaga aerolata</name>
    <dbReference type="NCBI Taxonomy" id="455078"/>
    <lineage>
        <taxon>Bacteria</taxon>
        <taxon>Pseudomonadati</taxon>
        <taxon>Bacteroidota</taxon>
        <taxon>Cytophagia</taxon>
        <taxon>Cytophagales</taxon>
        <taxon>Rhodocytophagaceae</taxon>
        <taxon>Rhodocytophaga</taxon>
    </lineage>
</organism>
<evidence type="ECO:0000256" key="1">
    <source>
        <dbReference type="PROSITE-ProRule" id="PRU00339"/>
    </source>
</evidence>
<dbReference type="EMBL" id="JAUKPO010000004">
    <property type="protein sequence ID" value="MDO1446372.1"/>
    <property type="molecule type" value="Genomic_DNA"/>
</dbReference>
<dbReference type="PROSITE" id="PS50005">
    <property type="entry name" value="TPR"/>
    <property type="match status" value="1"/>
</dbReference>